<gene>
    <name evidence="1" type="ORF">RPERSI_LOCUS6405</name>
</gene>
<protein>
    <submittedName>
        <fullName evidence="1">17078_t:CDS:1</fullName>
    </submittedName>
</protein>
<keyword evidence="2" id="KW-1185">Reference proteome</keyword>
<accession>A0ACA9MU80</accession>
<sequence>MAGQVLEEDPKTGKMISKEIVAMPSLGEKSIAPPPLEIVQLEITKLRDNNKDLENQLTNLQQKDKLKDKLHHDAIRSKNEQIGELSKNLVEEQAKIIKLVNSLIDTKGELSEETKKFKKVIEELRESLQKETATKLKVEKLLRDKEDEHNSYLSQKEIELLQKTQEIDQLKLALSDKTDKSELIEEQEKTIAKLKKEYQEKLEKLEQNVRGKNQNIDYLEQEASKFISRIVDESDLVGIKAGLARMEMVFSSIEIPEVPVEKTDFIPSDLDYISPDIFKSDLELLEEEINNYVEYKKEIKKIIQKTKDKTSVLYDEERVNEVIDNLSKILAGISLDADLDKKIENQQANLEVASEKLEEGVYWKSKLKNKNNWEVADYAKEILRDIYRKNGKEQQIPDDLKDPFFTSFKSKLTQWQEEISEEFTEELFPQTSGLIVFGKKINDDRLVPSDFVFVGWLIEEKEELKYNTEPKTFYFSPFISDEYYEDVLQDAGSRNLKIYQSGSEMVLDDKHAYINCQVDKEVGGIDVSDDYETLFEPAASQIKEEVCLLVAEDFKIIEVDISTHINLDEEKDFSKNRQDEYTINEKTKEVIVPTYTSKGETDFNLNAAEDNQERIDVLQDDKLPATTFLEDESGEIKVGRQKQDVENFIISCRASLKYRLNVENNEKEGDGLGDKLKEAWTSLKNEFPATNYNPVTPELLNKILAIDES</sequence>
<dbReference type="Proteomes" id="UP000789920">
    <property type="component" value="Unassembled WGS sequence"/>
</dbReference>
<organism evidence="1 2">
    <name type="scientific">Racocetra persica</name>
    <dbReference type="NCBI Taxonomy" id="160502"/>
    <lineage>
        <taxon>Eukaryota</taxon>
        <taxon>Fungi</taxon>
        <taxon>Fungi incertae sedis</taxon>
        <taxon>Mucoromycota</taxon>
        <taxon>Glomeromycotina</taxon>
        <taxon>Glomeromycetes</taxon>
        <taxon>Diversisporales</taxon>
        <taxon>Gigasporaceae</taxon>
        <taxon>Racocetra</taxon>
    </lineage>
</organism>
<feature type="non-terminal residue" evidence="1">
    <location>
        <position position="709"/>
    </location>
</feature>
<proteinExistence type="predicted"/>
<evidence type="ECO:0000313" key="1">
    <source>
        <dbReference type="EMBL" id="CAG8613624.1"/>
    </source>
</evidence>
<dbReference type="EMBL" id="CAJVQC010010197">
    <property type="protein sequence ID" value="CAG8613624.1"/>
    <property type="molecule type" value="Genomic_DNA"/>
</dbReference>
<comment type="caution">
    <text evidence="1">The sequence shown here is derived from an EMBL/GenBank/DDBJ whole genome shotgun (WGS) entry which is preliminary data.</text>
</comment>
<evidence type="ECO:0000313" key="2">
    <source>
        <dbReference type="Proteomes" id="UP000789920"/>
    </source>
</evidence>
<name>A0ACA9MU80_9GLOM</name>
<reference evidence="1" key="1">
    <citation type="submission" date="2021-06" db="EMBL/GenBank/DDBJ databases">
        <authorList>
            <person name="Kallberg Y."/>
            <person name="Tangrot J."/>
            <person name="Rosling A."/>
        </authorList>
    </citation>
    <scope>NUCLEOTIDE SEQUENCE</scope>
    <source>
        <strain evidence="1">MA461A</strain>
    </source>
</reference>